<dbReference type="AlphaFoldDB" id="A0A4Q9DXF4"/>
<evidence type="ECO:0000256" key="2">
    <source>
        <dbReference type="ARBA" id="ARBA00022857"/>
    </source>
</evidence>
<dbReference type="Proteomes" id="UP000293142">
    <property type="component" value="Unassembled WGS sequence"/>
</dbReference>
<dbReference type="PANTHER" id="PTHR43639:SF1">
    <property type="entry name" value="SHORT-CHAIN DEHYDROGENASE_REDUCTASE FAMILY PROTEIN"/>
    <property type="match status" value="1"/>
</dbReference>
<dbReference type="GO" id="GO:0016491">
    <property type="term" value="F:oxidoreductase activity"/>
    <property type="evidence" value="ECO:0007669"/>
    <property type="project" value="UniProtKB-KW"/>
</dbReference>
<dbReference type="InterPro" id="IPR002347">
    <property type="entry name" value="SDR_fam"/>
</dbReference>
<proteinExistence type="inferred from homology"/>
<gene>
    <name evidence="4" type="ORF">EYB31_02880</name>
</gene>
<dbReference type="PRINTS" id="PR00080">
    <property type="entry name" value="SDRFAMILY"/>
</dbReference>
<dbReference type="FunFam" id="3.40.50.720:FF:000374">
    <property type="entry name" value="3-oxoacyl-(Acyl-carrier-protein) reductase"/>
    <property type="match status" value="1"/>
</dbReference>
<name>A0A4Q9DXF4_9BACL</name>
<accession>A0A4Q9DXF4</accession>
<organism evidence="4 5">
    <name type="scientific">Paenibacillus thalictri</name>
    <dbReference type="NCBI Taxonomy" id="2527873"/>
    <lineage>
        <taxon>Bacteria</taxon>
        <taxon>Bacillati</taxon>
        <taxon>Bacillota</taxon>
        <taxon>Bacilli</taxon>
        <taxon>Bacillales</taxon>
        <taxon>Paenibacillaceae</taxon>
        <taxon>Paenibacillus</taxon>
    </lineage>
</organism>
<dbReference type="RefSeq" id="WP_131011769.1">
    <property type="nucleotide sequence ID" value="NZ_SIRE01000003.1"/>
</dbReference>
<keyword evidence="5" id="KW-1185">Reference proteome</keyword>
<sequence length="254" mass="27075">MENQRKIALVTGGSRGLGRNSALALADKGIDVIITYHSQKEEAASVVEQIANKGGKAAALQLDAGLVSSFDVFVSGLQDLLKEKWGREHIDFLINNAGFGINTPFLETTEEQFDSLMNVHFKGVFFLTQKLVPLIAEQGGIVNISTGLTRFSMEGSSAYASMKGAIEVLTKYMAKELGRRGIRVNAVAPGAILTDFGGGRLKQNQAIREYIGSQTALGRVGEADDIGGVVASLCSGDMGWVNSQRIEASGGMFL</sequence>
<evidence type="ECO:0000313" key="5">
    <source>
        <dbReference type="Proteomes" id="UP000293142"/>
    </source>
</evidence>
<evidence type="ECO:0000313" key="4">
    <source>
        <dbReference type="EMBL" id="TBL81055.1"/>
    </source>
</evidence>
<evidence type="ECO:0000256" key="1">
    <source>
        <dbReference type="ARBA" id="ARBA00006484"/>
    </source>
</evidence>
<dbReference type="Pfam" id="PF13561">
    <property type="entry name" value="adh_short_C2"/>
    <property type="match status" value="1"/>
</dbReference>
<keyword evidence="2" id="KW-0521">NADP</keyword>
<dbReference type="OrthoDB" id="9803333at2"/>
<keyword evidence="3" id="KW-0560">Oxidoreductase</keyword>
<dbReference type="InterPro" id="IPR036291">
    <property type="entry name" value="NAD(P)-bd_dom_sf"/>
</dbReference>
<comment type="similarity">
    <text evidence="1">Belongs to the short-chain dehydrogenases/reductases (SDR) family.</text>
</comment>
<comment type="caution">
    <text evidence="4">The sequence shown here is derived from an EMBL/GenBank/DDBJ whole genome shotgun (WGS) entry which is preliminary data.</text>
</comment>
<dbReference type="PANTHER" id="PTHR43639">
    <property type="entry name" value="OXIDOREDUCTASE, SHORT-CHAIN DEHYDROGENASE/REDUCTASE FAMILY (AFU_ORTHOLOGUE AFUA_5G02870)"/>
    <property type="match status" value="1"/>
</dbReference>
<dbReference type="EMBL" id="SIRE01000003">
    <property type="protein sequence ID" value="TBL81055.1"/>
    <property type="molecule type" value="Genomic_DNA"/>
</dbReference>
<dbReference type="SUPFAM" id="SSF51735">
    <property type="entry name" value="NAD(P)-binding Rossmann-fold domains"/>
    <property type="match status" value="1"/>
</dbReference>
<dbReference type="Gene3D" id="3.40.50.720">
    <property type="entry name" value="NAD(P)-binding Rossmann-like Domain"/>
    <property type="match status" value="1"/>
</dbReference>
<evidence type="ECO:0000256" key="3">
    <source>
        <dbReference type="ARBA" id="ARBA00023002"/>
    </source>
</evidence>
<protein>
    <submittedName>
        <fullName evidence="4">SDR family oxidoreductase</fullName>
    </submittedName>
</protein>
<dbReference type="PRINTS" id="PR00081">
    <property type="entry name" value="GDHRDH"/>
</dbReference>
<reference evidence="4 5" key="1">
    <citation type="submission" date="2019-02" db="EMBL/GenBank/DDBJ databases">
        <title>Paenibacillus sp. nov., isolated from surface-sterilized tissue of Thalictrum simplex L.</title>
        <authorList>
            <person name="Tuo L."/>
        </authorList>
    </citation>
    <scope>NUCLEOTIDE SEQUENCE [LARGE SCALE GENOMIC DNA]</scope>
    <source>
        <strain evidence="4 5">N2SHLJ1</strain>
    </source>
</reference>